<evidence type="ECO:0000313" key="4">
    <source>
        <dbReference type="EMBL" id="MEU8139409.1"/>
    </source>
</evidence>
<dbReference type="Gene3D" id="3.40.190.80">
    <property type="match status" value="1"/>
</dbReference>
<proteinExistence type="predicted"/>
<organism evidence="4 5">
    <name type="scientific">Streptodolium elevatio</name>
    <dbReference type="NCBI Taxonomy" id="3157996"/>
    <lineage>
        <taxon>Bacteria</taxon>
        <taxon>Bacillati</taxon>
        <taxon>Actinomycetota</taxon>
        <taxon>Actinomycetes</taxon>
        <taxon>Kitasatosporales</taxon>
        <taxon>Streptomycetaceae</taxon>
        <taxon>Streptodolium</taxon>
    </lineage>
</organism>
<dbReference type="PROSITE" id="PS00630">
    <property type="entry name" value="IMP_2"/>
    <property type="match status" value="1"/>
</dbReference>
<dbReference type="InterPro" id="IPR000760">
    <property type="entry name" value="Inositol_monophosphatase-like"/>
</dbReference>
<dbReference type="SUPFAM" id="SSF56655">
    <property type="entry name" value="Carbohydrate phosphatase"/>
    <property type="match status" value="1"/>
</dbReference>
<accession>A0ABV3DUH2</accession>
<dbReference type="EC" id="3.1.3.25" evidence="2"/>
<gene>
    <name evidence="4" type="ORF">AB0C36_38665</name>
</gene>
<reference evidence="4 5" key="1">
    <citation type="submission" date="2024-06" db="EMBL/GenBank/DDBJ databases">
        <title>The Natural Products Discovery Center: Release of the First 8490 Sequenced Strains for Exploring Actinobacteria Biosynthetic Diversity.</title>
        <authorList>
            <person name="Kalkreuter E."/>
            <person name="Kautsar S.A."/>
            <person name="Yang D."/>
            <person name="Bader C.D."/>
            <person name="Teijaro C.N."/>
            <person name="Fluegel L."/>
            <person name="Davis C.M."/>
            <person name="Simpson J.R."/>
            <person name="Lauterbach L."/>
            <person name="Steele A.D."/>
            <person name="Gui C."/>
            <person name="Meng S."/>
            <person name="Li G."/>
            <person name="Viehrig K."/>
            <person name="Ye F."/>
            <person name="Su P."/>
            <person name="Kiefer A.F."/>
            <person name="Nichols A."/>
            <person name="Cepeda A.J."/>
            <person name="Yan W."/>
            <person name="Fan B."/>
            <person name="Jiang Y."/>
            <person name="Adhikari A."/>
            <person name="Zheng C.-J."/>
            <person name="Schuster L."/>
            <person name="Cowan T.M."/>
            <person name="Smanski M.J."/>
            <person name="Chevrette M.G."/>
            <person name="De Carvalho L.P.S."/>
            <person name="Shen B."/>
        </authorList>
    </citation>
    <scope>NUCLEOTIDE SEQUENCE [LARGE SCALE GENOMIC DNA]</scope>
    <source>
        <strain evidence="4 5">NPDC048946</strain>
    </source>
</reference>
<dbReference type="PRINTS" id="PR00377">
    <property type="entry name" value="IMPHPHTASES"/>
</dbReference>
<evidence type="ECO:0000256" key="1">
    <source>
        <dbReference type="ARBA" id="ARBA00001033"/>
    </source>
</evidence>
<evidence type="ECO:0000256" key="3">
    <source>
        <dbReference type="SAM" id="MobiDB-lite"/>
    </source>
</evidence>
<feature type="compositionally biased region" description="Gly residues" evidence="3">
    <location>
        <begin position="8"/>
        <end position="21"/>
    </location>
</feature>
<protein>
    <recommendedName>
        <fullName evidence="2">inositol-phosphate phosphatase</fullName>
        <ecNumber evidence="2">3.1.3.25</ecNumber>
    </recommendedName>
</protein>
<dbReference type="RefSeq" id="WP_358363509.1">
    <property type="nucleotide sequence ID" value="NZ_JBEZFP010000173.1"/>
</dbReference>
<evidence type="ECO:0000256" key="2">
    <source>
        <dbReference type="ARBA" id="ARBA00013106"/>
    </source>
</evidence>
<dbReference type="Proteomes" id="UP001551482">
    <property type="component" value="Unassembled WGS sequence"/>
</dbReference>
<dbReference type="Pfam" id="PF00459">
    <property type="entry name" value="Inositol_P"/>
    <property type="match status" value="1"/>
</dbReference>
<comment type="caution">
    <text evidence="4">The sequence shown here is derived from an EMBL/GenBank/DDBJ whole genome shotgun (WGS) entry which is preliminary data.</text>
</comment>
<dbReference type="InterPro" id="IPR020550">
    <property type="entry name" value="Inositol_monophosphatase_CS"/>
</dbReference>
<feature type="compositionally biased region" description="Low complexity" evidence="3">
    <location>
        <begin position="22"/>
        <end position="40"/>
    </location>
</feature>
<sequence length="193" mass="19213">MRDTGDAPEGGSGSTGSGSTGSGSAEATGAKSPASRAAGGKARGGRTARGNGAAADKRAADKTGSGPNVANGKAAGGGAVAGRPRLRLTHPTYLRPEHEHMLAKLRTPEFSVEPSTSAGLEYVDLVRGDADALVYTWENPWDHAAGLLLLAEAGGVAANLDGSPFALSGGNALPLIAAANEELTADLAKRLTT</sequence>
<feature type="region of interest" description="Disordered" evidence="3">
    <location>
        <begin position="1"/>
        <end position="86"/>
    </location>
</feature>
<evidence type="ECO:0000313" key="5">
    <source>
        <dbReference type="Proteomes" id="UP001551482"/>
    </source>
</evidence>
<dbReference type="EMBL" id="JBEZFP010000173">
    <property type="protein sequence ID" value="MEU8139409.1"/>
    <property type="molecule type" value="Genomic_DNA"/>
</dbReference>
<comment type="catalytic activity">
    <reaction evidence="1">
        <text>a myo-inositol phosphate + H2O = myo-inositol + phosphate</text>
        <dbReference type="Rhea" id="RHEA:24056"/>
        <dbReference type="ChEBI" id="CHEBI:15377"/>
        <dbReference type="ChEBI" id="CHEBI:17268"/>
        <dbReference type="ChEBI" id="CHEBI:43474"/>
        <dbReference type="ChEBI" id="CHEBI:84139"/>
        <dbReference type="EC" id="3.1.3.25"/>
    </reaction>
</comment>
<name>A0ABV3DUH2_9ACTN</name>
<keyword evidence="5" id="KW-1185">Reference proteome</keyword>